<comment type="caution">
    <text evidence="1">The sequence shown here is derived from an EMBL/GenBank/DDBJ whole genome shotgun (WGS) entry which is preliminary data.</text>
</comment>
<dbReference type="EMBL" id="QYUL01000001">
    <property type="protein sequence ID" value="RJF84145.1"/>
    <property type="molecule type" value="Genomic_DNA"/>
</dbReference>
<keyword evidence="2" id="KW-1185">Reference proteome</keyword>
<protein>
    <submittedName>
        <fullName evidence="1">Sporulation protein</fullName>
    </submittedName>
</protein>
<organism evidence="1 2">
    <name type="scientific">Azospirillum cavernae</name>
    <dbReference type="NCBI Taxonomy" id="2320860"/>
    <lineage>
        <taxon>Bacteria</taxon>
        <taxon>Pseudomonadati</taxon>
        <taxon>Pseudomonadota</taxon>
        <taxon>Alphaproteobacteria</taxon>
        <taxon>Rhodospirillales</taxon>
        <taxon>Azospirillaceae</taxon>
        <taxon>Azospirillum</taxon>
    </lineage>
</organism>
<name>A0A418W285_9PROT</name>
<sequence length="133" mass="13510">MEGPMNPFLCMTDPTVDLMKATSEEFEKILSKGAVGKPLTIGDYTIVPLIITSFGIGTGGGSFLGESLGGGGGGGVIPCAVLIIGPDGVEMKVLPHETTGPAHQSIAQMVSDATNTYKRTAPTSGTEVSSQPA</sequence>
<dbReference type="AlphaFoldDB" id="A0A418W285"/>
<gene>
    <name evidence="1" type="ORF">D3877_05955</name>
</gene>
<evidence type="ECO:0000313" key="1">
    <source>
        <dbReference type="EMBL" id="RJF84145.1"/>
    </source>
</evidence>
<accession>A0A418W285</accession>
<proteinExistence type="predicted"/>
<dbReference type="InterPro" id="IPR014229">
    <property type="entry name" value="Spore_YtfJ"/>
</dbReference>
<evidence type="ECO:0000313" key="2">
    <source>
        <dbReference type="Proteomes" id="UP000283458"/>
    </source>
</evidence>
<dbReference type="Proteomes" id="UP000283458">
    <property type="component" value="Unassembled WGS sequence"/>
</dbReference>
<dbReference type="Pfam" id="PF09579">
    <property type="entry name" value="Spore_YtfJ"/>
    <property type="match status" value="1"/>
</dbReference>
<reference evidence="1 2" key="1">
    <citation type="submission" date="2018-09" db="EMBL/GenBank/DDBJ databases">
        <authorList>
            <person name="Zhu H."/>
        </authorList>
    </citation>
    <scope>NUCLEOTIDE SEQUENCE [LARGE SCALE GENOMIC DNA]</scope>
    <source>
        <strain evidence="1 2">K2W22B-5</strain>
    </source>
</reference>